<organism evidence="2 3">
    <name type="scientific">Inconstantimicrobium porci</name>
    <dbReference type="NCBI Taxonomy" id="2652291"/>
    <lineage>
        <taxon>Bacteria</taxon>
        <taxon>Bacillati</taxon>
        <taxon>Bacillota</taxon>
        <taxon>Clostridia</taxon>
        <taxon>Eubacteriales</taxon>
        <taxon>Clostridiaceae</taxon>
        <taxon>Inconstantimicrobium</taxon>
    </lineage>
</organism>
<comment type="caution">
    <text evidence="2">The sequence shown here is derived from an EMBL/GenBank/DDBJ whole genome shotgun (WGS) entry which is preliminary data.</text>
</comment>
<reference evidence="2 3" key="1">
    <citation type="submission" date="2019-08" db="EMBL/GenBank/DDBJ databases">
        <title>In-depth cultivation of the pig gut microbiome towards novel bacterial diversity and tailored functional studies.</title>
        <authorList>
            <person name="Wylensek D."/>
            <person name="Hitch T.C.A."/>
            <person name="Clavel T."/>
        </authorList>
    </citation>
    <scope>NUCLEOTIDE SEQUENCE [LARGE SCALE GENOMIC DNA]</scope>
    <source>
        <strain evidence="2 3">WCA-383-APC-5B</strain>
    </source>
</reference>
<dbReference type="AlphaFoldDB" id="A0A7X2T2G9"/>
<dbReference type="Proteomes" id="UP000460287">
    <property type="component" value="Unassembled WGS sequence"/>
</dbReference>
<dbReference type="RefSeq" id="WP_154532130.1">
    <property type="nucleotide sequence ID" value="NZ_VULX01000025.1"/>
</dbReference>
<protein>
    <recommendedName>
        <fullName evidence="1">PIN-like domain-containing protein</fullName>
    </recommendedName>
</protein>
<dbReference type="InterPro" id="IPR041494">
    <property type="entry name" value="PIN7"/>
</dbReference>
<sequence>METHYLIDYENDGKNGLKGCEKLTISDFIHLFYTDNSKNTTLDIFTNHGKAELDIKKVPAGDQSLDKHLIAYLGYLVGKNANIQTEYVIISSDKGYDKVCEFLRDECGNSISVSRRSTIALKQVTQKKEVKQNAEKKTSVSKVDPAKKTKLNQQIQQALSSSETQYRPGVMNEVAKVVTSLYGNEKFMNDVHNALRGMYPEDYLDVYGDIKSILSKYATNQDKKADCDNKTLLHNEIQQILSKANVGKEVIAYVPGLVIKHCDEKNDLQTIYRAIIQKFGQKKGLDIYNRIKKHI</sequence>
<feature type="domain" description="PIN-like" evidence="1">
    <location>
        <begin position="6"/>
        <end position="105"/>
    </location>
</feature>
<evidence type="ECO:0000313" key="2">
    <source>
        <dbReference type="EMBL" id="MSR92235.1"/>
    </source>
</evidence>
<dbReference type="EMBL" id="VULX01000025">
    <property type="protein sequence ID" value="MSR92235.1"/>
    <property type="molecule type" value="Genomic_DNA"/>
</dbReference>
<dbReference type="Pfam" id="PF18475">
    <property type="entry name" value="PIN7"/>
    <property type="match status" value="1"/>
</dbReference>
<accession>A0A7X2T2G9</accession>
<evidence type="ECO:0000259" key="1">
    <source>
        <dbReference type="Pfam" id="PF18475"/>
    </source>
</evidence>
<proteinExistence type="predicted"/>
<gene>
    <name evidence="2" type="ORF">FYJ33_12725</name>
</gene>
<keyword evidence="3" id="KW-1185">Reference proteome</keyword>
<evidence type="ECO:0000313" key="3">
    <source>
        <dbReference type="Proteomes" id="UP000460287"/>
    </source>
</evidence>
<name>A0A7X2T2G9_9CLOT</name>